<dbReference type="SUPFAM" id="SSF81606">
    <property type="entry name" value="PP2C-like"/>
    <property type="match status" value="2"/>
</dbReference>
<dbReference type="SMART" id="SM00332">
    <property type="entry name" value="PP2Cc"/>
    <property type="match status" value="1"/>
</dbReference>
<gene>
    <name evidence="12" type="ORF">ElyMa_006262900</name>
</gene>
<feature type="compositionally biased region" description="Basic and acidic residues" evidence="10">
    <location>
        <begin position="97"/>
        <end position="110"/>
    </location>
</feature>
<dbReference type="PANTHER" id="PTHR13832">
    <property type="entry name" value="PROTEIN PHOSPHATASE 2C"/>
    <property type="match status" value="1"/>
</dbReference>
<evidence type="ECO:0000256" key="8">
    <source>
        <dbReference type="ARBA" id="ARBA00023211"/>
    </source>
</evidence>
<dbReference type="PANTHER" id="PTHR13832:SF803">
    <property type="entry name" value="PROTEIN PHOSPHATASE 1G"/>
    <property type="match status" value="1"/>
</dbReference>
<feature type="compositionally biased region" description="Acidic residues" evidence="10">
    <location>
        <begin position="87"/>
        <end position="96"/>
    </location>
</feature>
<proteinExistence type="inferred from homology"/>
<keyword evidence="13" id="KW-1185">Reference proteome</keyword>
<accession>A0AAV4HD69</accession>
<keyword evidence="7 9" id="KW-0904">Protein phosphatase</keyword>
<dbReference type="EC" id="3.1.3.16" evidence="3"/>
<keyword evidence="5 9" id="KW-0378">Hydrolase</keyword>
<name>A0AAV4HD69_9GAST</name>
<feature type="compositionally biased region" description="Low complexity" evidence="10">
    <location>
        <begin position="267"/>
        <end position="277"/>
    </location>
</feature>
<feature type="compositionally biased region" description="Polar residues" evidence="10">
    <location>
        <begin position="536"/>
        <end position="546"/>
    </location>
</feature>
<dbReference type="PROSITE" id="PS51746">
    <property type="entry name" value="PPM_2"/>
    <property type="match status" value="1"/>
</dbReference>
<dbReference type="InterPro" id="IPR001932">
    <property type="entry name" value="PPM-type_phosphatase-like_dom"/>
</dbReference>
<evidence type="ECO:0000256" key="2">
    <source>
        <dbReference type="ARBA" id="ARBA00006702"/>
    </source>
</evidence>
<feature type="compositionally biased region" description="Basic and acidic residues" evidence="10">
    <location>
        <begin position="561"/>
        <end position="581"/>
    </location>
</feature>
<evidence type="ECO:0000259" key="11">
    <source>
        <dbReference type="PROSITE" id="PS51746"/>
    </source>
</evidence>
<evidence type="ECO:0000256" key="7">
    <source>
        <dbReference type="ARBA" id="ARBA00022912"/>
    </source>
</evidence>
<dbReference type="GO" id="GO:0004722">
    <property type="term" value="F:protein serine/threonine phosphatase activity"/>
    <property type="evidence" value="ECO:0007669"/>
    <property type="project" value="UniProtKB-EC"/>
</dbReference>
<feature type="domain" description="PPM-type phosphatase" evidence="11">
    <location>
        <begin position="1"/>
        <end position="527"/>
    </location>
</feature>
<feature type="compositionally biased region" description="Basic and acidic residues" evidence="10">
    <location>
        <begin position="226"/>
        <end position="239"/>
    </location>
</feature>
<dbReference type="Pfam" id="PF00481">
    <property type="entry name" value="PP2C"/>
    <property type="match status" value="2"/>
</dbReference>
<feature type="compositionally biased region" description="Low complexity" evidence="10">
    <location>
        <begin position="206"/>
        <end position="218"/>
    </location>
</feature>
<evidence type="ECO:0000256" key="4">
    <source>
        <dbReference type="ARBA" id="ARBA00022723"/>
    </source>
</evidence>
<evidence type="ECO:0000313" key="12">
    <source>
        <dbReference type="EMBL" id="GFR94981.1"/>
    </source>
</evidence>
<feature type="compositionally biased region" description="Low complexity" evidence="10">
    <location>
        <begin position="288"/>
        <end position="298"/>
    </location>
</feature>
<dbReference type="InterPro" id="IPR036457">
    <property type="entry name" value="PPM-type-like_dom_sf"/>
</dbReference>
<evidence type="ECO:0000256" key="3">
    <source>
        <dbReference type="ARBA" id="ARBA00013081"/>
    </source>
</evidence>
<feature type="compositionally biased region" description="Low complexity" evidence="10">
    <location>
        <begin position="141"/>
        <end position="173"/>
    </location>
</feature>
<feature type="region of interest" description="Disordered" evidence="10">
    <location>
        <begin position="124"/>
        <end position="352"/>
    </location>
</feature>
<evidence type="ECO:0000256" key="9">
    <source>
        <dbReference type="RuleBase" id="RU003465"/>
    </source>
</evidence>
<dbReference type="InterPro" id="IPR015655">
    <property type="entry name" value="PP2C"/>
</dbReference>
<feature type="compositionally biased region" description="Polar residues" evidence="10">
    <location>
        <begin position="174"/>
        <end position="205"/>
    </location>
</feature>
<dbReference type="CDD" id="cd00143">
    <property type="entry name" value="PP2Cc"/>
    <property type="match status" value="1"/>
</dbReference>
<feature type="non-terminal residue" evidence="12">
    <location>
        <position position="1"/>
    </location>
</feature>
<feature type="compositionally biased region" description="Acidic residues" evidence="10">
    <location>
        <begin position="300"/>
        <end position="349"/>
    </location>
</feature>
<dbReference type="EMBL" id="BMAT01012580">
    <property type="protein sequence ID" value="GFR94981.1"/>
    <property type="molecule type" value="Genomic_DNA"/>
</dbReference>
<comment type="similarity">
    <text evidence="2 9">Belongs to the PP2C family.</text>
</comment>
<evidence type="ECO:0000256" key="10">
    <source>
        <dbReference type="SAM" id="MobiDB-lite"/>
    </source>
</evidence>
<evidence type="ECO:0000256" key="6">
    <source>
        <dbReference type="ARBA" id="ARBA00022842"/>
    </source>
</evidence>
<sequence length="581" mass="62280">DAHNCIPVFDDKTRTSFFAVYDGHGGSEVAKYCELHFPGFVKDFIESTGSLDTDPTTFIQSAFLGFDATLTSDDVIKELKSLAGKEDDLDEDEEDESVYRTETDLLKEEATMPLDQLLAQYSSSSDKGALKENVTTTAECSSSSSENGPQTSVDKPSSSLSVSSSTSNKPSSSTHVNNGKSKPSEDTSTQENNAVEEGSTNNNCESSTSSSSPVILSSGPGTVDGNESKTNKKISEKNAESSPTVSSSTPSSSNKTGSSSKHLDGPSGSSGSSGSGSKAATGVRSSKAKAAADIAKVGADSDDDDDDDEEEEEDVWEDMSDDDDDDDEDADGDEDEDVPMMDTSDEEPGSDSGCTACVLLKQDKKLIVANSGDSRCVLARDGKAIDLSFDHKPEDEPERTRIEKAGGKVTADGRVNGGLNLSRAIGDHVYKRNTEVSAREQMITALPDVQMEELCEKDQFIVIACDGIWNYMSSQEVVDYVLMKLKDPEKRKQPAIICEEMFDHCLAPNTYGDGTGCDNMTCIIIVLDTFHNSDVDGNNTEAVDQNSDAKTEEQPSAPVKRGLDDVDDKETKRLKVEEDGV</sequence>
<dbReference type="AlphaFoldDB" id="A0AAV4HD69"/>
<keyword evidence="8" id="KW-0464">Manganese</keyword>
<reference evidence="12 13" key="1">
    <citation type="journal article" date="2021" name="Elife">
        <title>Chloroplast acquisition without the gene transfer in kleptoplastic sea slugs, Plakobranchus ocellatus.</title>
        <authorList>
            <person name="Maeda T."/>
            <person name="Takahashi S."/>
            <person name="Yoshida T."/>
            <person name="Shimamura S."/>
            <person name="Takaki Y."/>
            <person name="Nagai Y."/>
            <person name="Toyoda A."/>
            <person name="Suzuki Y."/>
            <person name="Arimoto A."/>
            <person name="Ishii H."/>
            <person name="Satoh N."/>
            <person name="Nishiyama T."/>
            <person name="Hasebe M."/>
            <person name="Maruyama T."/>
            <person name="Minagawa J."/>
            <person name="Obokata J."/>
            <person name="Shigenobu S."/>
        </authorList>
    </citation>
    <scope>NUCLEOTIDE SEQUENCE [LARGE SCALE GENOMIC DNA]</scope>
</reference>
<protein>
    <recommendedName>
        <fullName evidence="3">protein-serine/threonine phosphatase</fullName>
        <ecNumber evidence="3">3.1.3.16</ecNumber>
    </recommendedName>
</protein>
<organism evidence="12 13">
    <name type="scientific">Elysia marginata</name>
    <dbReference type="NCBI Taxonomy" id="1093978"/>
    <lineage>
        <taxon>Eukaryota</taxon>
        <taxon>Metazoa</taxon>
        <taxon>Spiralia</taxon>
        <taxon>Lophotrochozoa</taxon>
        <taxon>Mollusca</taxon>
        <taxon>Gastropoda</taxon>
        <taxon>Heterobranchia</taxon>
        <taxon>Euthyneura</taxon>
        <taxon>Panpulmonata</taxon>
        <taxon>Sacoglossa</taxon>
        <taxon>Placobranchoidea</taxon>
        <taxon>Plakobranchidae</taxon>
        <taxon>Elysia</taxon>
    </lineage>
</organism>
<dbReference type="PROSITE" id="PS01032">
    <property type="entry name" value="PPM_1"/>
    <property type="match status" value="1"/>
</dbReference>
<keyword evidence="6" id="KW-0460">Magnesium</keyword>
<evidence type="ECO:0000313" key="13">
    <source>
        <dbReference type="Proteomes" id="UP000762676"/>
    </source>
</evidence>
<keyword evidence="4" id="KW-0479">Metal-binding</keyword>
<comment type="cofactor">
    <cofactor evidence="1">
        <name>Mn(2+)</name>
        <dbReference type="ChEBI" id="CHEBI:29035"/>
    </cofactor>
</comment>
<dbReference type="GO" id="GO:0046872">
    <property type="term" value="F:metal ion binding"/>
    <property type="evidence" value="ECO:0007669"/>
    <property type="project" value="UniProtKB-KW"/>
</dbReference>
<comment type="caution">
    <text evidence="12">The sequence shown here is derived from an EMBL/GenBank/DDBJ whole genome shotgun (WGS) entry which is preliminary data.</text>
</comment>
<evidence type="ECO:0000256" key="5">
    <source>
        <dbReference type="ARBA" id="ARBA00022801"/>
    </source>
</evidence>
<evidence type="ECO:0000256" key="1">
    <source>
        <dbReference type="ARBA" id="ARBA00001936"/>
    </source>
</evidence>
<feature type="compositionally biased region" description="Low complexity" evidence="10">
    <location>
        <begin position="241"/>
        <end position="260"/>
    </location>
</feature>
<dbReference type="Proteomes" id="UP000762676">
    <property type="component" value="Unassembled WGS sequence"/>
</dbReference>
<feature type="region of interest" description="Disordered" evidence="10">
    <location>
        <begin position="85"/>
        <end position="111"/>
    </location>
</feature>
<feature type="region of interest" description="Disordered" evidence="10">
    <location>
        <begin position="536"/>
        <end position="581"/>
    </location>
</feature>
<dbReference type="Gene3D" id="3.60.40.10">
    <property type="entry name" value="PPM-type phosphatase domain"/>
    <property type="match status" value="2"/>
</dbReference>
<dbReference type="InterPro" id="IPR000222">
    <property type="entry name" value="PP2C_BS"/>
</dbReference>